<keyword evidence="3" id="KW-1185">Reference proteome</keyword>
<gene>
    <name evidence="2" type="ORF">DAPPUDRAFT_97784</name>
</gene>
<reference evidence="2 3" key="1">
    <citation type="journal article" date="2011" name="Science">
        <title>The ecoresponsive genome of Daphnia pulex.</title>
        <authorList>
            <person name="Colbourne J.K."/>
            <person name="Pfrender M.E."/>
            <person name="Gilbert D."/>
            <person name="Thomas W.K."/>
            <person name="Tucker A."/>
            <person name="Oakley T.H."/>
            <person name="Tokishita S."/>
            <person name="Aerts A."/>
            <person name="Arnold G.J."/>
            <person name="Basu M.K."/>
            <person name="Bauer D.J."/>
            <person name="Caceres C.E."/>
            <person name="Carmel L."/>
            <person name="Casola C."/>
            <person name="Choi J.H."/>
            <person name="Detter J.C."/>
            <person name="Dong Q."/>
            <person name="Dusheyko S."/>
            <person name="Eads B.D."/>
            <person name="Frohlich T."/>
            <person name="Geiler-Samerotte K.A."/>
            <person name="Gerlach D."/>
            <person name="Hatcher P."/>
            <person name="Jogdeo S."/>
            <person name="Krijgsveld J."/>
            <person name="Kriventseva E.V."/>
            <person name="Kultz D."/>
            <person name="Laforsch C."/>
            <person name="Lindquist E."/>
            <person name="Lopez J."/>
            <person name="Manak J.R."/>
            <person name="Muller J."/>
            <person name="Pangilinan J."/>
            <person name="Patwardhan R.P."/>
            <person name="Pitluck S."/>
            <person name="Pritham E.J."/>
            <person name="Rechtsteiner A."/>
            <person name="Rho M."/>
            <person name="Rogozin I.B."/>
            <person name="Sakarya O."/>
            <person name="Salamov A."/>
            <person name="Schaack S."/>
            <person name="Shapiro H."/>
            <person name="Shiga Y."/>
            <person name="Skalitzky C."/>
            <person name="Smith Z."/>
            <person name="Souvorov A."/>
            <person name="Sung W."/>
            <person name="Tang Z."/>
            <person name="Tsuchiya D."/>
            <person name="Tu H."/>
            <person name="Vos H."/>
            <person name="Wang M."/>
            <person name="Wolf Y.I."/>
            <person name="Yamagata H."/>
            <person name="Yamada T."/>
            <person name="Ye Y."/>
            <person name="Shaw J.R."/>
            <person name="Andrews J."/>
            <person name="Crease T.J."/>
            <person name="Tang H."/>
            <person name="Lucas S.M."/>
            <person name="Robertson H.M."/>
            <person name="Bork P."/>
            <person name="Koonin E.V."/>
            <person name="Zdobnov E.M."/>
            <person name="Grigoriev I.V."/>
            <person name="Lynch M."/>
            <person name="Boore J.L."/>
        </authorList>
    </citation>
    <scope>NUCLEOTIDE SEQUENCE [LARGE SCALE GENOMIC DNA]</scope>
</reference>
<protein>
    <submittedName>
        <fullName evidence="2">Uncharacterized protein</fullName>
    </submittedName>
</protein>
<dbReference type="Proteomes" id="UP000000305">
    <property type="component" value="Unassembled WGS sequence"/>
</dbReference>
<accession>E9G1A2</accession>
<evidence type="ECO:0000313" key="3">
    <source>
        <dbReference type="Proteomes" id="UP000000305"/>
    </source>
</evidence>
<feature type="compositionally biased region" description="Polar residues" evidence="1">
    <location>
        <begin position="332"/>
        <end position="361"/>
    </location>
</feature>
<organism evidence="2 3">
    <name type="scientific">Daphnia pulex</name>
    <name type="common">Water flea</name>
    <dbReference type="NCBI Taxonomy" id="6669"/>
    <lineage>
        <taxon>Eukaryota</taxon>
        <taxon>Metazoa</taxon>
        <taxon>Ecdysozoa</taxon>
        <taxon>Arthropoda</taxon>
        <taxon>Crustacea</taxon>
        <taxon>Branchiopoda</taxon>
        <taxon>Diplostraca</taxon>
        <taxon>Cladocera</taxon>
        <taxon>Anomopoda</taxon>
        <taxon>Daphniidae</taxon>
        <taxon>Daphnia</taxon>
    </lineage>
</organism>
<feature type="region of interest" description="Disordered" evidence="1">
    <location>
        <begin position="316"/>
        <end position="361"/>
    </location>
</feature>
<dbReference type="AlphaFoldDB" id="E9G1A2"/>
<dbReference type="OrthoDB" id="6371640at2759"/>
<dbReference type="EMBL" id="GL732529">
    <property type="protein sequence ID" value="EFX86634.1"/>
    <property type="molecule type" value="Genomic_DNA"/>
</dbReference>
<evidence type="ECO:0000256" key="1">
    <source>
        <dbReference type="SAM" id="MobiDB-lite"/>
    </source>
</evidence>
<dbReference type="InParanoid" id="E9G1A2"/>
<dbReference type="KEGG" id="dpx:DAPPUDRAFT_97784"/>
<name>E9G1A2_DAPPU</name>
<dbReference type="HOGENOM" id="CLU_767837_0_0_1"/>
<evidence type="ECO:0000313" key="2">
    <source>
        <dbReference type="EMBL" id="EFX86634.1"/>
    </source>
</evidence>
<feature type="compositionally biased region" description="Low complexity" evidence="1">
    <location>
        <begin position="319"/>
        <end position="330"/>
    </location>
</feature>
<sequence>MLVYATNGEGKTLEAEKKSGFRRSIPPGAGLGFAGGFGNGGFNTGIGTGFVPNGGMNFGTGLGLGTGLPNNNFMGSSFGPAVGLGNNFVGTGYTGATFGSAGLGNNILGTGFAGTNFGVDAMSNPFGYSNSMVYSPYANNMGGFGVNTGVFNQPGLGTSYWPNRQGLMTNGFNGVGGFNDPSGFNSLGINGNSFGGVNSFRNGVTGLNGLNGIGTGGLNGLNGIGTGVGFNNNFGSLSNGINGFSSVNSLNNRFGTGFNNGLNNFSSFNTGVSSSGFGNPSLFATNSFGESNSFKRSPLDPTSPYYIQLYNAENNEEGQSQSSNWNSRNSGLPATNRDTSAAGTVTSHSAGGQVRSNSGSV</sequence>
<proteinExistence type="predicted"/>